<proteinExistence type="predicted"/>
<gene>
    <name evidence="2" type="ORF">PROQFM164_S05g000316</name>
</gene>
<sequence length="55" mass="6601">MQLRYPNKYSLSPVGRLHNHKGKEHAYPPPSNRPPEDLSALPNRPLRWFFWLVKY</sequence>
<feature type="region of interest" description="Disordered" evidence="1">
    <location>
        <begin position="1"/>
        <end position="38"/>
    </location>
</feature>
<dbReference type="AlphaFoldDB" id="W6QI44"/>
<organism evidence="2 3">
    <name type="scientific">Penicillium roqueforti (strain FM164)</name>
    <dbReference type="NCBI Taxonomy" id="1365484"/>
    <lineage>
        <taxon>Eukaryota</taxon>
        <taxon>Fungi</taxon>
        <taxon>Dikarya</taxon>
        <taxon>Ascomycota</taxon>
        <taxon>Pezizomycotina</taxon>
        <taxon>Eurotiomycetes</taxon>
        <taxon>Eurotiomycetidae</taxon>
        <taxon>Eurotiales</taxon>
        <taxon>Aspergillaceae</taxon>
        <taxon>Penicillium</taxon>
    </lineage>
</organism>
<evidence type="ECO:0000313" key="3">
    <source>
        <dbReference type="Proteomes" id="UP000030686"/>
    </source>
</evidence>
<accession>W6QI44</accession>
<reference evidence="2" key="1">
    <citation type="journal article" date="2014" name="Nat. Commun.">
        <title>Multiple recent horizontal transfers of a large genomic region in cheese making fungi.</title>
        <authorList>
            <person name="Cheeseman K."/>
            <person name="Ropars J."/>
            <person name="Renault P."/>
            <person name="Dupont J."/>
            <person name="Gouzy J."/>
            <person name="Branca A."/>
            <person name="Abraham A.L."/>
            <person name="Ceppi M."/>
            <person name="Conseiller E."/>
            <person name="Debuchy R."/>
            <person name="Malagnac F."/>
            <person name="Goarin A."/>
            <person name="Silar P."/>
            <person name="Lacoste S."/>
            <person name="Sallet E."/>
            <person name="Bensimon A."/>
            <person name="Giraud T."/>
            <person name="Brygoo Y."/>
        </authorList>
    </citation>
    <scope>NUCLEOTIDE SEQUENCE [LARGE SCALE GENOMIC DNA]</scope>
    <source>
        <strain evidence="2">FM164</strain>
    </source>
</reference>
<evidence type="ECO:0000256" key="1">
    <source>
        <dbReference type="SAM" id="MobiDB-lite"/>
    </source>
</evidence>
<evidence type="ECO:0000313" key="2">
    <source>
        <dbReference type="EMBL" id="CDM36483.1"/>
    </source>
</evidence>
<name>W6QI44_PENRF</name>
<keyword evidence="3" id="KW-1185">Reference proteome</keyword>
<dbReference type="Proteomes" id="UP000030686">
    <property type="component" value="Unassembled WGS sequence"/>
</dbReference>
<protein>
    <submittedName>
        <fullName evidence="2">Uncharacterized protein</fullName>
    </submittedName>
</protein>
<dbReference type="EMBL" id="HG792019">
    <property type="protein sequence ID" value="CDM36483.1"/>
    <property type="molecule type" value="Genomic_DNA"/>
</dbReference>